<name>A0A514EDT1_9XANT</name>
<dbReference type="EMBL" id="CP038228">
    <property type="protein sequence ID" value="QDI04197.1"/>
    <property type="molecule type" value="Genomic_DNA"/>
</dbReference>
<evidence type="ECO:0000313" key="2">
    <source>
        <dbReference type="Proteomes" id="UP000319349"/>
    </source>
</evidence>
<dbReference type="AlphaFoldDB" id="A0A514EDT1"/>
<sequence length="182" mass="19054">MPWRTPPGTYAIAITVVAVAIASVAAWRERPTDAASGRRLGDAIGHTAVALAARKPAAPITVSAPAAPTAASIGDAPHFDGHGRLLPDPALRRYLDRYLSALDAPALATQRRRLDDDLASDMPAAQAQQVLAWFDRYAAYLRADAAASARGAGSAQHAQELRERLLGPQAAAAFFADASATH</sequence>
<proteinExistence type="predicted"/>
<keyword evidence="2" id="KW-1185">Reference proteome</keyword>
<dbReference type="SUPFAM" id="SSF158855">
    <property type="entry name" value="Lipase chaperone-like"/>
    <property type="match status" value="1"/>
</dbReference>
<organism evidence="1 2">
    <name type="scientific">Xanthomonas cerealis pv. cerealis</name>
    <dbReference type="NCBI Taxonomy" id="152263"/>
    <lineage>
        <taxon>Bacteria</taxon>
        <taxon>Pseudomonadati</taxon>
        <taxon>Pseudomonadota</taxon>
        <taxon>Gammaproteobacteria</taxon>
        <taxon>Lysobacterales</taxon>
        <taxon>Lysobacteraceae</taxon>
        <taxon>Xanthomonas</taxon>
        <taxon>Xanthomonas translucens group</taxon>
        <taxon>Xanthomonas cerealis</taxon>
    </lineage>
</organism>
<dbReference type="RefSeq" id="WP_142742424.1">
    <property type="nucleotide sequence ID" value="NZ_CP038228.1"/>
</dbReference>
<evidence type="ECO:0000313" key="1">
    <source>
        <dbReference type="EMBL" id="QDI04197.1"/>
    </source>
</evidence>
<protein>
    <recommendedName>
        <fullName evidence="3">Lipase chaperone</fullName>
    </recommendedName>
</protein>
<gene>
    <name evidence="1" type="ORF">E4A48_11270</name>
</gene>
<accession>A0A514EDT1</accession>
<dbReference type="Proteomes" id="UP000319349">
    <property type="component" value="Chromosome"/>
</dbReference>
<evidence type="ECO:0008006" key="3">
    <source>
        <dbReference type="Google" id="ProtNLM"/>
    </source>
</evidence>
<reference evidence="1 2" key="1">
    <citation type="submission" date="2019-03" db="EMBL/GenBank/DDBJ databases">
        <title>Tal1 in Xanthomonas translucens pv. cerealis Contributes to Virulence in Bacterial Leaf Streak of Wheat.</title>
        <authorList>
            <person name="Shah S.M.A."/>
            <person name="Haq F."/>
            <person name="Ma W."/>
            <person name="Xu X."/>
            <person name="Wang S."/>
            <person name="Xu Z."/>
            <person name="Zou L."/>
            <person name="Zhu B."/>
            <person name="Chen G."/>
        </authorList>
    </citation>
    <scope>NUCLEOTIDE SEQUENCE [LARGE SCALE GENOMIC DNA]</scope>
    <source>
        <strain evidence="1 2">01</strain>
    </source>
</reference>